<proteinExistence type="predicted"/>
<dbReference type="Gene3D" id="3.40.50.1820">
    <property type="entry name" value="alpha/beta hydrolase"/>
    <property type="match status" value="1"/>
</dbReference>
<evidence type="ECO:0000313" key="2">
    <source>
        <dbReference type="EMBL" id="MBZ1350407.1"/>
    </source>
</evidence>
<dbReference type="PRINTS" id="PR00111">
    <property type="entry name" value="ABHYDROLASE"/>
</dbReference>
<protein>
    <submittedName>
        <fullName evidence="2">Alpha/beta hydrolase</fullName>
    </submittedName>
</protein>
<gene>
    <name evidence="2" type="ORF">KZZ10_07080</name>
</gene>
<dbReference type="GO" id="GO:0016787">
    <property type="term" value="F:hydrolase activity"/>
    <property type="evidence" value="ECO:0007669"/>
    <property type="project" value="UniProtKB-KW"/>
</dbReference>
<feature type="domain" description="AB hydrolase-1" evidence="1">
    <location>
        <begin position="43"/>
        <end position="269"/>
    </location>
</feature>
<name>A0A953T515_9BURK</name>
<evidence type="ECO:0000313" key="3">
    <source>
        <dbReference type="Proteomes" id="UP000739565"/>
    </source>
</evidence>
<comment type="caution">
    <text evidence="2">The sequence shown here is derived from an EMBL/GenBank/DDBJ whole genome shotgun (WGS) entry which is preliminary data.</text>
</comment>
<dbReference type="EMBL" id="JAHXRI010000006">
    <property type="protein sequence ID" value="MBZ1350407.1"/>
    <property type="molecule type" value="Genomic_DNA"/>
</dbReference>
<evidence type="ECO:0000259" key="1">
    <source>
        <dbReference type="Pfam" id="PF12697"/>
    </source>
</evidence>
<dbReference type="SUPFAM" id="SSF53474">
    <property type="entry name" value="alpha/beta-Hydrolases"/>
    <property type="match status" value="1"/>
</dbReference>
<dbReference type="InterPro" id="IPR029058">
    <property type="entry name" value="AB_hydrolase_fold"/>
</dbReference>
<dbReference type="RefSeq" id="WP_259660783.1">
    <property type="nucleotide sequence ID" value="NZ_JAHXRI010000006.1"/>
</dbReference>
<dbReference type="Proteomes" id="UP000739565">
    <property type="component" value="Unassembled WGS sequence"/>
</dbReference>
<dbReference type="Pfam" id="PF12697">
    <property type="entry name" value="Abhydrolase_6"/>
    <property type="match status" value="1"/>
</dbReference>
<dbReference type="AlphaFoldDB" id="A0A953T515"/>
<dbReference type="PANTHER" id="PTHR46438:SF11">
    <property type="entry name" value="LIPASE-RELATED"/>
    <property type="match status" value="1"/>
</dbReference>
<sequence>MTNPVNQLTLDWMAEYEKKCQRHLIDVDGQQVMWRQFGQGEPLLLIHGGHGSWLHWARNIDALSKKYTLYIADLAGYGDSSAPDFDDFESMVQVTAASIRSLLGPTTPFNLAGFSFGGLVSANVAAQGLAVKRLALLGPGGHGGPRRERGKLVNWKRALTDEELLQAMRFNLWAHMIYADEQIDPFAIGIHTYSCINTRFRSRGISGRGLLGPALDVYPGPTLIVWGEHDITCTPDYLMMHMIEGQPNRRGVILPDVGHWVNFEDAERVDPILVDWFAV</sequence>
<reference evidence="2" key="1">
    <citation type="submission" date="2021-07" db="EMBL/GenBank/DDBJ databases">
        <title>New genus and species of the family Alcaligenaceae.</title>
        <authorList>
            <person name="Hahn M.W."/>
        </authorList>
    </citation>
    <scope>NUCLEOTIDE SEQUENCE</scope>
    <source>
        <strain evidence="2">LF4-65</strain>
    </source>
</reference>
<organism evidence="2 3">
    <name type="scientific">Zwartia hollandica</name>
    <dbReference type="NCBI Taxonomy" id="324606"/>
    <lineage>
        <taxon>Bacteria</taxon>
        <taxon>Pseudomonadati</taxon>
        <taxon>Pseudomonadota</taxon>
        <taxon>Betaproteobacteria</taxon>
        <taxon>Burkholderiales</taxon>
        <taxon>Alcaligenaceae</taxon>
        <taxon>Zwartia</taxon>
    </lineage>
</organism>
<keyword evidence="3" id="KW-1185">Reference proteome</keyword>
<accession>A0A953T515</accession>
<dbReference type="PANTHER" id="PTHR46438">
    <property type="entry name" value="ALPHA/BETA-HYDROLASES SUPERFAMILY PROTEIN"/>
    <property type="match status" value="1"/>
</dbReference>
<keyword evidence="2" id="KW-0378">Hydrolase</keyword>
<dbReference type="InterPro" id="IPR000073">
    <property type="entry name" value="AB_hydrolase_1"/>
</dbReference>